<dbReference type="SUPFAM" id="SSF55073">
    <property type="entry name" value="Nucleotide cyclase"/>
    <property type="match status" value="1"/>
</dbReference>
<dbReference type="CDD" id="cd17569">
    <property type="entry name" value="REC_HupR-like"/>
    <property type="match status" value="1"/>
</dbReference>
<dbReference type="PANTHER" id="PTHR45138">
    <property type="entry name" value="REGULATORY COMPONENTS OF SENSORY TRANSDUCTION SYSTEM"/>
    <property type="match status" value="1"/>
</dbReference>
<dbReference type="Gene3D" id="3.40.50.2300">
    <property type="match status" value="1"/>
</dbReference>
<dbReference type="Pfam" id="PF00072">
    <property type="entry name" value="Response_reg"/>
    <property type="match status" value="1"/>
</dbReference>
<dbReference type="PROSITE" id="PS50887">
    <property type="entry name" value="GGDEF"/>
    <property type="match status" value="1"/>
</dbReference>
<dbReference type="Proteomes" id="UP001528823">
    <property type="component" value="Unassembled WGS sequence"/>
</dbReference>
<keyword evidence="3" id="KW-0597">Phosphoprotein</keyword>
<dbReference type="InterPro" id="IPR050469">
    <property type="entry name" value="Diguanylate_Cyclase"/>
</dbReference>
<accession>A0ABT5U8G5</accession>
<evidence type="ECO:0000313" key="7">
    <source>
        <dbReference type="EMBL" id="MDE1462667.1"/>
    </source>
</evidence>
<evidence type="ECO:0000313" key="8">
    <source>
        <dbReference type="Proteomes" id="UP001528823"/>
    </source>
</evidence>
<evidence type="ECO:0000259" key="6">
    <source>
        <dbReference type="PROSITE" id="PS50887"/>
    </source>
</evidence>
<dbReference type="GO" id="GO:0052621">
    <property type="term" value="F:diguanylate cyclase activity"/>
    <property type="evidence" value="ECO:0007669"/>
    <property type="project" value="UniProtKB-EC"/>
</dbReference>
<dbReference type="EMBL" id="JAPMOU010000012">
    <property type="protein sequence ID" value="MDE1462667.1"/>
    <property type="molecule type" value="Genomic_DNA"/>
</dbReference>
<dbReference type="PANTHER" id="PTHR45138:SF9">
    <property type="entry name" value="DIGUANYLATE CYCLASE DGCM-RELATED"/>
    <property type="match status" value="1"/>
</dbReference>
<feature type="coiled-coil region" evidence="4">
    <location>
        <begin position="154"/>
        <end position="202"/>
    </location>
</feature>
<proteinExistence type="predicted"/>
<feature type="domain" description="GGDEF" evidence="6">
    <location>
        <begin position="237"/>
        <end position="370"/>
    </location>
</feature>
<organism evidence="7 8">
    <name type="scientific">Spartinivicinus poritis</name>
    <dbReference type="NCBI Taxonomy" id="2994640"/>
    <lineage>
        <taxon>Bacteria</taxon>
        <taxon>Pseudomonadati</taxon>
        <taxon>Pseudomonadota</taxon>
        <taxon>Gammaproteobacteria</taxon>
        <taxon>Oceanospirillales</taxon>
        <taxon>Zooshikellaceae</taxon>
        <taxon>Spartinivicinus</taxon>
    </lineage>
</organism>
<dbReference type="EC" id="2.7.7.65" evidence="1"/>
<reference evidence="7 8" key="1">
    <citation type="submission" date="2022-11" db="EMBL/GenBank/DDBJ databases">
        <title>Spartinivicinus poritis sp. nov., isolated from scleractinian coral Porites lutea.</title>
        <authorList>
            <person name="Zhang G."/>
            <person name="Cai L."/>
            <person name="Wei Q."/>
        </authorList>
    </citation>
    <scope>NUCLEOTIDE SEQUENCE [LARGE SCALE GENOMIC DNA]</scope>
    <source>
        <strain evidence="7 8">A2-2</strain>
    </source>
</reference>
<keyword evidence="4" id="KW-0175">Coiled coil</keyword>
<sequence length="370" mass="42297">MSIFSDKKLKDIQKQNYNYKKHNILIVDDEVDNLEALESALSQEYNVTKAQDGEEALSLIEGGNGAEQFDLIISDQRMPKISGVDFLSKTIAICPLTVRMILTAYADANAIIDAVNKGHVYKFILKPYDREDMIITVRRALEAFELEKENMELIHQLKITNSELELKVEERTKELQRALEKQERLNEKILAQTKELQTVNEQLSYLATTDSLTGLPNRRHFLELSDKEFDRSQHYKQALSVLVIDIDYFKQINDIHGHIAGDKVLMEFADFLSESIRVHDIVGRMGGEEFCITLPQTDLQTSYSFADRIREGVSKLLVEYDGQQLQITISIGLSQVRQEDTAIEHAIHRADIALYQAKNDGRNCVAMDEK</sequence>
<comment type="caution">
    <text evidence="7">The sequence shown here is derived from an EMBL/GenBank/DDBJ whole genome shotgun (WGS) entry which is preliminary data.</text>
</comment>
<dbReference type="NCBIfam" id="TIGR00254">
    <property type="entry name" value="GGDEF"/>
    <property type="match status" value="1"/>
</dbReference>
<keyword evidence="7" id="KW-0548">Nucleotidyltransferase</keyword>
<gene>
    <name evidence="7" type="ORF">ORQ98_11865</name>
</gene>
<name>A0ABT5U8G5_9GAMM</name>
<dbReference type="InterPro" id="IPR011006">
    <property type="entry name" value="CheY-like_superfamily"/>
</dbReference>
<dbReference type="InterPro" id="IPR000160">
    <property type="entry name" value="GGDEF_dom"/>
</dbReference>
<evidence type="ECO:0000256" key="2">
    <source>
        <dbReference type="ARBA" id="ARBA00034247"/>
    </source>
</evidence>
<protein>
    <recommendedName>
        <fullName evidence="1">diguanylate cyclase</fullName>
        <ecNumber evidence="1">2.7.7.65</ecNumber>
    </recommendedName>
</protein>
<evidence type="ECO:0000259" key="5">
    <source>
        <dbReference type="PROSITE" id="PS50110"/>
    </source>
</evidence>
<dbReference type="SMART" id="SM00267">
    <property type="entry name" value="GGDEF"/>
    <property type="match status" value="1"/>
</dbReference>
<dbReference type="Gene3D" id="3.30.70.270">
    <property type="match status" value="1"/>
</dbReference>
<dbReference type="SMART" id="SM00448">
    <property type="entry name" value="REC"/>
    <property type="match status" value="1"/>
</dbReference>
<feature type="domain" description="Response regulatory" evidence="5">
    <location>
        <begin position="23"/>
        <end position="141"/>
    </location>
</feature>
<dbReference type="SUPFAM" id="SSF52172">
    <property type="entry name" value="CheY-like"/>
    <property type="match status" value="1"/>
</dbReference>
<dbReference type="InterPro" id="IPR043128">
    <property type="entry name" value="Rev_trsase/Diguanyl_cyclase"/>
</dbReference>
<dbReference type="Pfam" id="PF00990">
    <property type="entry name" value="GGDEF"/>
    <property type="match status" value="1"/>
</dbReference>
<dbReference type="InterPro" id="IPR029787">
    <property type="entry name" value="Nucleotide_cyclase"/>
</dbReference>
<evidence type="ECO:0000256" key="3">
    <source>
        <dbReference type="PROSITE-ProRule" id="PRU00169"/>
    </source>
</evidence>
<evidence type="ECO:0000256" key="1">
    <source>
        <dbReference type="ARBA" id="ARBA00012528"/>
    </source>
</evidence>
<keyword evidence="7" id="KW-0808">Transferase</keyword>
<keyword evidence="8" id="KW-1185">Reference proteome</keyword>
<dbReference type="InterPro" id="IPR001789">
    <property type="entry name" value="Sig_transdc_resp-reg_receiver"/>
</dbReference>
<dbReference type="PROSITE" id="PS50110">
    <property type="entry name" value="RESPONSE_REGULATORY"/>
    <property type="match status" value="1"/>
</dbReference>
<dbReference type="RefSeq" id="WP_274689019.1">
    <property type="nucleotide sequence ID" value="NZ_JAPMOU010000012.1"/>
</dbReference>
<feature type="modified residue" description="4-aspartylphosphate" evidence="3">
    <location>
        <position position="75"/>
    </location>
</feature>
<dbReference type="CDD" id="cd01949">
    <property type="entry name" value="GGDEF"/>
    <property type="match status" value="1"/>
</dbReference>
<evidence type="ECO:0000256" key="4">
    <source>
        <dbReference type="SAM" id="Coils"/>
    </source>
</evidence>
<comment type="catalytic activity">
    <reaction evidence="2">
        <text>2 GTP = 3',3'-c-di-GMP + 2 diphosphate</text>
        <dbReference type="Rhea" id="RHEA:24898"/>
        <dbReference type="ChEBI" id="CHEBI:33019"/>
        <dbReference type="ChEBI" id="CHEBI:37565"/>
        <dbReference type="ChEBI" id="CHEBI:58805"/>
        <dbReference type="EC" id="2.7.7.65"/>
    </reaction>
</comment>